<evidence type="ECO:0000313" key="1">
    <source>
        <dbReference type="EMBL" id="CAE8709262.1"/>
    </source>
</evidence>
<organism evidence="1 2">
    <name type="scientific">Polarella glacialis</name>
    <name type="common">Dinoflagellate</name>
    <dbReference type="NCBI Taxonomy" id="89957"/>
    <lineage>
        <taxon>Eukaryota</taxon>
        <taxon>Sar</taxon>
        <taxon>Alveolata</taxon>
        <taxon>Dinophyceae</taxon>
        <taxon>Suessiales</taxon>
        <taxon>Suessiaceae</taxon>
        <taxon>Polarella</taxon>
    </lineage>
</organism>
<dbReference type="InterPro" id="IPR009091">
    <property type="entry name" value="RCC1/BLIP-II"/>
</dbReference>
<feature type="non-terminal residue" evidence="1">
    <location>
        <position position="1"/>
    </location>
</feature>
<proteinExistence type="predicted"/>
<dbReference type="Proteomes" id="UP000626109">
    <property type="component" value="Unassembled WGS sequence"/>
</dbReference>
<protein>
    <submittedName>
        <fullName evidence="1">Uncharacterized protein</fullName>
    </submittedName>
</protein>
<comment type="caution">
    <text evidence="1">The sequence shown here is derived from an EMBL/GenBank/DDBJ whole genome shotgun (WGS) entry which is preliminary data.</text>
</comment>
<dbReference type="EMBL" id="CAJNNW010031821">
    <property type="protein sequence ID" value="CAE8709262.1"/>
    <property type="molecule type" value="Genomic_DNA"/>
</dbReference>
<sequence length="235" mass="24103">PFKALMMAASSEIYFELVELSGHVVAKGAWSTTLRADCLYQSAHLTKPGRRCRLLQGRWEITPFTPLASLDLSLGACIQVVWLSSSAADRRSHSLAFVAIKADSSVVTWGTALYGGNSSAVAPLLTDGVVQVCGTNPAFAATKANGSVVTWGDAVDGGNSSAVAALLTEGVVQVCGTSYAFAAIKANGGVVTWGNARHGGNSSGVAALLTEGVVQVCGTSYAFAAIKANGCVVRC</sequence>
<gene>
    <name evidence="1" type="ORF">PGLA2088_LOCUS35359</name>
</gene>
<dbReference type="AlphaFoldDB" id="A0A813KTU4"/>
<accession>A0A813KTU4</accession>
<dbReference type="Gene3D" id="2.130.10.30">
    <property type="entry name" value="Regulator of chromosome condensation 1/beta-lactamase-inhibitor protein II"/>
    <property type="match status" value="1"/>
</dbReference>
<name>A0A813KTU4_POLGL</name>
<evidence type="ECO:0000313" key="2">
    <source>
        <dbReference type="Proteomes" id="UP000626109"/>
    </source>
</evidence>
<reference evidence="1" key="1">
    <citation type="submission" date="2021-02" db="EMBL/GenBank/DDBJ databases">
        <authorList>
            <person name="Dougan E. K."/>
            <person name="Rhodes N."/>
            <person name="Thang M."/>
            <person name="Chan C."/>
        </authorList>
    </citation>
    <scope>NUCLEOTIDE SEQUENCE</scope>
</reference>
<dbReference type="SUPFAM" id="SSF50985">
    <property type="entry name" value="RCC1/BLIP-II"/>
    <property type="match status" value="1"/>
</dbReference>